<keyword evidence="5" id="KW-1185">Reference proteome</keyword>
<evidence type="ECO:0000313" key="4">
    <source>
        <dbReference type="EMBL" id="VDC33248.1"/>
    </source>
</evidence>
<dbReference type="AlphaFoldDB" id="A0A3P5XVN6"/>
<accession>A0A3P5XVN6</accession>
<dbReference type="Gene3D" id="2.60.200.20">
    <property type="match status" value="1"/>
</dbReference>
<evidence type="ECO:0000259" key="3">
    <source>
        <dbReference type="PROSITE" id="PS50006"/>
    </source>
</evidence>
<feature type="domain" description="FHA" evidence="3">
    <location>
        <begin position="215"/>
        <end position="272"/>
    </location>
</feature>
<name>A0A3P5XVN6_9MICC</name>
<evidence type="ECO:0000256" key="1">
    <source>
        <dbReference type="ARBA" id="ARBA00022553"/>
    </source>
</evidence>
<sequence length="302" mass="32180">MARSRRGGRTRAVNATQPVPGLHRVPEWPRLAAEVTADGTGTLTVNGQRRACAAESVAALRTGMIARAVAIATQLRRPIRLDVTEDGRTHALAVRPEGYVQLVGADGTIPAADGLGIDEGRCRICRRLQPVTSTTCVQCAVDEPLRVEVAPLAEPNTVTPPAAAPITRPNPVELRELDELHDVEQTRVTRRSTPARPTLRLAFNTQRSVAAGPRVVIGRNPEPVAGHEPLSIATPGRMLSRTHATIAVDAAGRIVVTDLDSANGIELQSAPPRWLTPGEPTPIPDGSTILLGDVYCTVERAQ</sequence>
<organism evidence="4 5">
    <name type="scientific">Arthrobacter ulcerisalmonis</name>
    <dbReference type="NCBI Taxonomy" id="2483813"/>
    <lineage>
        <taxon>Bacteria</taxon>
        <taxon>Bacillati</taxon>
        <taxon>Actinomycetota</taxon>
        <taxon>Actinomycetes</taxon>
        <taxon>Micrococcales</taxon>
        <taxon>Micrococcaceae</taxon>
        <taxon>Arthrobacter</taxon>
    </lineage>
</organism>
<dbReference type="EMBL" id="UXAU01000046">
    <property type="protein sequence ID" value="VDC33248.1"/>
    <property type="molecule type" value="Genomic_DNA"/>
</dbReference>
<feature type="region of interest" description="Disordered" evidence="2">
    <location>
        <begin position="1"/>
        <end position="23"/>
    </location>
</feature>
<protein>
    <submittedName>
        <fullName evidence="4">FHA domain protein</fullName>
    </submittedName>
</protein>
<evidence type="ECO:0000313" key="5">
    <source>
        <dbReference type="Proteomes" id="UP000280861"/>
    </source>
</evidence>
<gene>
    <name evidence="4" type="ORF">PSET11_03277</name>
</gene>
<dbReference type="InterPro" id="IPR008984">
    <property type="entry name" value="SMAD_FHA_dom_sf"/>
</dbReference>
<proteinExistence type="predicted"/>
<dbReference type="SUPFAM" id="SSF49879">
    <property type="entry name" value="SMAD/FHA domain"/>
    <property type="match status" value="1"/>
</dbReference>
<dbReference type="InterPro" id="IPR000253">
    <property type="entry name" value="FHA_dom"/>
</dbReference>
<dbReference type="Pfam" id="PF00498">
    <property type="entry name" value="FHA"/>
    <property type="match status" value="1"/>
</dbReference>
<reference evidence="4 5" key="1">
    <citation type="submission" date="2018-11" db="EMBL/GenBank/DDBJ databases">
        <authorList>
            <person name="Criscuolo A."/>
        </authorList>
    </citation>
    <scope>NUCLEOTIDE SEQUENCE [LARGE SCALE GENOMIC DNA]</scope>
    <source>
        <strain evidence="4">AT11b</strain>
    </source>
</reference>
<dbReference type="PROSITE" id="PS50006">
    <property type="entry name" value="FHA_DOMAIN"/>
    <property type="match status" value="1"/>
</dbReference>
<evidence type="ECO:0000256" key="2">
    <source>
        <dbReference type="SAM" id="MobiDB-lite"/>
    </source>
</evidence>
<keyword evidence="1" id="KW-0597">Phosphoprotein</keyword>
<dbReference type="Proteomes" id="UP000280861">
    <property type="component" value="Unassembled WGS sequence"/>
</dbReference>